<reference evidence="3 4" key="1">
    <citation type="submission" date="2019-04" db="EMBL/GenBank/DDBJ databases">
        <title>Complete genome sequence of Agrobacterium tumefaciens CFBP6624.</title>
        <authorList>
            <person name="Haryono M."/>
            <person name="Lin Y.-C."/>
            <person name="Lai E.-M."/>
            <person name="Kuo C.-H."/>
        </authorList>
    </citation>
    <scope>NUCLEOTIDE SEQUENCE [LARGE SCALE GENOMIC DNA]</scope>
    <source>
        <strain evidence="3 4">CFBP6624</strain>
    </source>
</reference>
<feature type="domain" description="Tip attachment protein J" evidence="2">
    <location>
        <begin position="329"/>
        <end position="491"/>
    </location>
</feature>
<dbReference type="AlphaFoldDB" id="A0AAE6BQZ8"/>
<feature type="signal peptide" evidence="1">
    <location>
        <begin position="1"/>
        <end position="22"/>
    </location>
</feature>
<organism evidence="3 4">
    <name type="scientific">Agrobacterium tumefaciens</name>
    <dbReference type="NCBI Taxonomy" id="358"/>
    <lineage>
        <taxon>Bacteria</taxon>
        <taxon>Pseudomonadati</taxon>
        <taxon>Pseudomonadota</taxon>
        <taxon>Alphaproteobacteria</taxon>
        <taxon>Hyphomicrobiales</taxon>
        <taxon>Rhizobiaceae</taxon>
        <taxon>Rhizobium/Agrobacterium group</taxon>
        <taxon>Agrobacterium</taxon>
        <taxon>Agrobacterium tumefaciens complex</taxon>
    </lineage>
</organism>
<feature type="chain" id="PRO_5042065578" description="Tip attachment protein J domain-containing protein" evidence="1">
    <location>
        <begin position="23"/>
        <end position="1006"/>
    </location>
</feature>
<dbReference type="Pfam" id="PF13550">
    <property type="entry name" value="Phage-tail_3"/>
    <property type="match status" value="1"/>
</dbReference>
<name>A0AAE6BQZ8_AGRTU</name>
<sequence length="1006" mass="109246">MKILLLLLATACFVLGGDVAHADPISAAIVGFFKLTGLAAAFVKIGVALAVGLGSSLLQKALAKKGDTSGPSGVDLSVSMGDDVPMSFVAGTAPTGGKRKFIGTWGSDDKTPNAYLVDVIELENLPATGTAGLWAGDTRCTILWGEPAADGRGFPVAEFRRDGKDHLWYKFHDGSQTAVDGYLFAKFLTGERQITANMIGYGCAYAIMTCRYSETVFRNGLPDWVFEMAPRRFYDLRKDSTNGGFGAHRWNDQSTWEPTSNPIIVAYNVIRGITYNGEWFYGGQNVAAFRLPPSNWIAGANEADAGVLLADGSYEPAFRCGYEISVDREPLEIIEELEKAANARFVEVGGIFKVLVGAPGAAVYSFTDDDIIVTEEQTLDPFPSLEDTFNGIEATYPEPAEKWAMKDAPARYDAALEAADGQRRLPASVAINAAPFANQVQRIMVAMIQDYRRFRVHQFYLPPDAYALEPNDVVSWTSARNGYVEKKFLVTAITGKRTFNRLVSLKEIDPSDYDWSADKQLPVVTGWIGEILPPAQPMYGWQAEPAAFFDADGSPRRPSIRISCAAGQEGVTHVWVQVVLKATGTIVFDSDQTPYDPNEEPVDGRLSWVLNGTFLPNETYRVRGRFISSLNDNQQWSAWLDVTTFNILLANKDIDVVADLTKLGADVKKRFSELQQEMDDLLESYENGLTAFSLAGAVGQIDREEIRAELGTARAEITDERRVRVTENEAMAQRVGLVSASVEDANAKIITEQTARVSADKALSESLLGVSAELGDRFAQGLVKFQAVAAPSGVDARFSVLLRGGVGQAYKDTGFFLELYTFAGFQRSRMAIKVDQFSVSDGTTAYSVFAIEGGVVKIINALIDQAQINNLMVGTSNILPGAISWAQSYSFGNTPEGGASTTSNYDIEVPHGLGSPKVKVEVQGLARTGVDGGVRSATLNIISLNDDALLRSVTKSQTGVWSAPISWAAPHQPPAGRESTVYRIQTVCASWTSFLNLDAYASVLKR</sequence>
<dbReference type="InterPro" id="IPR032876">
    <property type="entry name" value="J_dom"/>
</dbReference>
<evidence type="ECO:0000259" key="2">
    <source>
        <dbReference type="Pfam" id="PF13550"/>
    </source>
</evidence>
<dbReference type="RefSeq" id="WP_137086744.1">
    <property type="nucleotide sequence ID" value="NZ_CP039908.1"/>
</dbReference>
<keyword evidence="1" id="KW-0732">Signal</keyword>
<evidence type="ECO:0000313" key="3">
    <source>
        <dbReference type="EMBL" id="QCM02055.1"/>
    </source>
</evidence>
<dbReference type="Proteomes" id="UP000298646">
    <property type="component" value="Chromosome linear"/>
</dbReference>
<dbReference type="EMBL" id="CP039908">
    <property type="protein sequence ID" value="QCM02055.1"/>
    <property type="molecule type" value="Genomic_DNA"/>
</dbReference>
<protein>
    <recommendedName>
        <fullName evidence="2">Tip attachment protein J domain-containing protein</fullName>
    </recommendedName>
</protein>
<proteinExistence type="predicted"/>
<evidence type="ECO:0000313" key="4">
    <source>
        <dbReference type="Proteomes" id="UP000298646"/>
    </source>
</evidence>
<gene>
    <name evidence="3" type="ORF">CFBP6624_17730</name>
</gene>
<accession>A0AAE6BQZ8</accession>
<evidence type="ECO:0000256" key="1">
    <source>
        <dbReference type="SAM" id="SignalP"/>
    </source>
</evidence>